<evidence type="ECO:0000313" key="3">
    <source>
        <dbReference type="Proteomes" id="UP000501534"/>
    </source>
</evidence>
<dbReference type="KEGG" id="uru:DSM104443_03724"/>
<evidence type="ECO:0008006" key="4">
    <source>
        <dbReference type="Google" id="ProtNLM"/>
    </source>
</evidence>
<dbReference type="EMBL" id="CP053069">
    <property type="protein sequence ID" value="QJR12633.1"/>
    <property type="molecule type" value="Genomic_DNA"/>
</dbReference>
<keyword evidence="1" id="KW-1133">Transmembrane helix</keyword>
<proteinExistence type="predicted"/>
<reference evidence="2 3" key="1">
    <citation type="submission" date="2020-04" db="EMBL/GenBank/DDBJ databases">
        <title>Usitatibacter rugosus gen. nov., sp. nov. and Usitatibacter palustris sp. nov., novel members of Usitatibacteraceae fam. nov. within the order Nitrosomonadales isolated from soil.</title>
        <authorList>
            <person name="Huber K.J."/>
            <person name="Neumann-Schaal M."/>
            <person name="Geppert A."/>
            <person name="Luckner M."/>
            <person name="Wanner G."/>
            <person name="Overmann J."/>
        </authorList>
    </citation>
    <scope>NUCLEOTIDE SEQUENCE [LARGE SCALE GENOMIC DNA]</scope>
    <source>
        <strain evidence="2 3">0125_3</strain>
    </source>
</reference>
<accession>A0A6M4H1R4</accession>
<name>A0A6M4H1R4_9PROT</name>
<evidence type="ECO:0000313" key="2">
    <source>
        <dbReference type="EMBL" id="QJR12633.1"/>
    </source>
</evidence>
<keyword evidence="1" id="KW-0812">Transmembrane</keyword>
<sequence>MTMNRTPLLAFRGPRQAAGFTIIELMVGMLVGLLATVVMFQVFAVSEGQKRTTTGAGDAQQNGVGSVFVIERDARMAGFGINYLPMIGCPVSGYNSTATAATKTFGFAMAPYVIVNGAAGASDTLTIAYGDTRSFSSPIKLAADMASAGAVIKVYSRYGIAPGDLFILASTSQPTCTLYQVQDRPGSDGIAHGPGSFTDDSGNPRTTTYNAGAGGNSIVLPSSGTPVTYLKWDLSKRRGGRVINMGQAPTVVTYAIEGNQLVANNVLSPGEKVVVSDGVIQFQVQYGFDFEGDGAIVSTAPTVTTLTGAADQWADTLPANPTTAMYAGIIGIRFAVVSRSATPERADAVSGLCPTQVPPRWLAADRDIDVSADPNWKCYRYRVFEVTVPGRNLAWAPDEAL</sequence>
<feature type="transmembrane region" description="Helical" evidence="1">
    <location>
        <begin position="21"/>
        <end position="44"/>
    </location>
</feature>
<organism evidence="2 3">
    <name type="scientific">Usitatibacter rugosus</name>
    <dbReference type="NCBI Taxonomy" id="2732067"/>
    <lineage>
        <taxon>Bacteria</taxon>
        <taxon>Pseudomonadati</taxon>
        <taxon>Pseudomonadota</taxon>
        <taxon>Betaproteobacteria</taxon>
        <taxon>Nitrosomonadales</taxon>
        <taxon>Usitatibacteraceae</taxon>
        <taxon>Usitatibacter</taxon>
    </lineage>
</organism>
<protein>
    <recommendedName>
        <fullName evidence="4">Type IV pilus assembly protein PilW</fullName>
    </recommendedName>
</protein>
<gene>
    <name evidence="2" type="ORF">DSM104443_03724</name>
</gene>
<dbReference type="AlphaFoldDB" id="A0A6M4H1R4"/>
<evidence type="ECO:0000256" key="1">
    <source>
        <dbReference type="SAM" id="Phobius"/>
    </source>
</evidence>
<dbReference type="Proteomes" id="UP000501534">
    <property type="component" value="Chromosome"/>
</dbReference>
<keyword evidence="1" id="KW-0472">Membrane</keyword>
<keyword evidence="3" id="KW-1185">Reference proteome</keyword>